<accession>A0A9W9CYR6</accession>
<evidence type="ECO:0000313" key="3">
    <source>
        <dbReference type="Proteomes" id="UP001140510"/>
    </source>
</evidence>
<dbReference type="AlphaFoldDB" id="A0A9W9CYR6"/>
<keyword evidence="1" id="KW-0812">Transmembrane</keyword>
<proteinExistence type="predicted"/>
<keyword evidence="1" id="KW-1133">Transmembrane helix</keyword>
<dbReference type="EMBL" id="JAPEVA010000195">
    <property type="protein sequence ID" value="KAJ4392890.1"/>
    <property type="molecule type" value="Genomic_DNA"/>
</dbReference>
<gene>
    <name evidence="2" type="ORF">N0V91_011206</name>
</gene>
<reference evidence="2" key="1">
    <citation type="submission" date="2022-10" db="EMBL/GenBank/DDBJ databases">
        <title>Tapping the CABI collections for fungal endophytes: first genome assemblies for Collariella, Neodidymelliopsis, Ascochyta clinopodiicola, Didymella pomorum, Didymosphaeria variabile, Neocosmospora piperis and Neocucurbitaria cava.</title>
        <authorList>
            <person name="Hill R."/>
        </authorList>
    </citation>
    <scope>NUCLEOTIDE SEQUENCE</scope>
    <source>
        <strain evidence="2">IMI 355091</strain>
    </source>
</reference>
<sequence>MFNQYCTEQDGFMHDRSHFVKLKEPPASHIGLCAVPQAQHDPSFTTRFQSKMLDLSNHYRSPFLRCLPHWRTYFRGLFCSCNIAVKSMTLTPRRIAFLLIFLMRTLETGLVLILALAGAGKTPSGHHTNGPWVLWLICMVAFTFELWNLHLIVESEGDGAVWGRRVPEGAITLFMFWITVWHVIVVGLEVTGMAFYIDAQGTFITEGIVIVFIALVGWVAKRDVGDGGLSLA</sequence>
<keyword evidence="3" id="KW-1185">Reference proteome</keyword>
<feature type="transmembrane region" description="Helical" evidence="1">
    <location>
        <begin position="95"/>
        <end position="120"/>
    </location>
</feature>
<feature type="transmembrane region" description="Helical" evidence="1">
    <location>
        <begin position="132"/>
        <end position="153"/>
    </location>
</feature>
<evidence type="ECO:0000313" key="2">
    <source>
        <dbReference type="EMBL" id="KAJ4392890.1"/>
    </source>
</evidence>
<protein>
    <submittedName>
        <fullName evidence="2">Uncharacterized protein</fullName>
    </submittedName>
</protein>
<feature type="transmembrane region" description="Helical" evidence="1">
    <location>
        <begin position="203"/>
        <end position="220"/>
    </location>
</feature>
<name>A0A9W9CYR6_9PLEO</name>
<keyword evidence="1" id="KW-0472">Membrane</keyword>
<dbReference type="Proteomes" id="UP001140510">
    <property type="component" value="Unassembled WGS sequence"/>
</dbReference>
<dbReference type="OrthoDB" id="3750908at2759"/>
<comment type="caution">
    <text evidence="2">The sequence shown here is derived from an EMBL/GenBank/DDBJ whole genome shotgun (WGS) entry which is preliminary data.</text>
</comment>
<organism evidence="2 3">
    <name type="scientific">Didymella pomorum</name>
    <dbReference type="NCBI Taxonomy" id="749634"/>
    <lineage>
        <taxon>Eukaryota</taxon>
        <taxon>Fungi</taxon>
        <taxon>Dikarya</taxon>
        <taxon>Ascomycota</taxon>
        <taxon>Pezizomycotina</taxon>
        <taxon>Dothideomycetes</taxon>
        <taxon>Pleosporomycetidae</taxon>
        <taxon>Pleosporales</taxon>
        <taxon>Pleosporineae</taxon>
        <taxon>Didymellaceae</taxon>
        <taxon>Didymella</taxon>
    </lineage>
</organism>
<evidence type="ECO:0000256" key="1">
    <source>
        <dbReference type="SAM" id="Phobius"/>
    </source>
</evidence>
<feature type="transmembrane region" description="Helical" evidence="1">
    <location>
        <begin position="174"/>
        <end position="197"/>
    </location>
</feature>